<dbReference type="EnsemblPlants" id="TuG1812G0300003164.01.T04">
    <property type="protein sequence ID" value="TuG1812G0300003164.01.T04"/>
    <property type="gene ID" value="TuG1812G0300003164.01"/>
</dbReference>
<feature type="compositionally biased region" description="Polar residues" evidence="1">
    <location>
        <begin position="48"/>
        <end position="58"/>
    </location>
</feature>
<evidence type="ECO:0000313" key="3">
    <source>
        <dbReference type="EnsemblPlants" id="TuG1812G0300003164.01.T04"/>
    </source>
</evidence>
<dbReference type="Gramene" id="TuG1812G0300003164.01.T02">
    <property type="protein sequence ID" value="TuG1812G0300003164.01.T02"/>
    <property type="gene ID" value="TuG1812G0300003164.01"/>
</dbReference>
<feature type="chain" id="PRO_5044156846" evidence="2">
    <location>
        <begin position="25"/>
        <end position="177"/>
    </location>
</feature>
<reference evidence="3" key="3">
    <citation type="submission" date="2022-06" db="UniProtKB">
        <authorList>
            <consortium name="EnsemblPlants"/>
        </authorList>
    </citation>
    <scope>IDENTIFICATION</scope>
</reference>
<dbReference type="Proteomes" id="UP000015106">
    <property type="component" value="Chromosome 3"/>
</dbReference>
<dbReference type="Gramene" id="TuG1812G0300003164.01.T03">
    <property type="protein sequence ID" value="TuG1812G0300003164.01.T03"/>
    <property type="gene ID" value="TuG1812G0300003164.01"/>
</dbReference>
<reference evidence="3" key="2">
    <citation type="submission" date="2018-03" db="EMBL/GenBank/DDBJ databases">
        <title>The Triticum urartu genome reveals the dynamic nature of wheat genome evolution.</title>
        <authorList>
            <person name="Ling H."/>
            <person name="Ma B."/>
            <person name="Shi X."/>
            <person name="Liu H."/>
            <person name="Dong L."/>
            <person name="Sun H."/>
            <person name="Cao Y."/>
            <person name="Gao Q."/>
            <person name="Zheng S."/>
            <person name="Li Y."/>
            <person name="Yu Y."/>
            <person name="Du H."/>
            <person name="Qi M."/>
            <person name="Li Y."/>
            <person name="Yu H."/>
            <person name="Cui Y."/>
            <person name="Wang N."/>
            <person name="Chen C."/>
            <person name="Wu H."/>
            <person name="Zhao Y."/>
            <person name="Zhang J."/>
            <person name="Li Y."/>
            <person name="Zhou W."/>
            <person name="Zhang B."/>
            <person name="Hu W."/>
            <person name="Eijk M."/>
            <person name="Tang J."/>
            <person name="Witsenboer H."/>
            <person name="Zhao S."/>
            <person name="Li Z."/>
            <person name="Zhang A."/>
            <person name="Wang D."/>
            <person name="Liang C."/>
        </authorList>
    </citation>
    <scope>NUCLEOTIDE SEQUENCE [LARGE SCALE GENOMIC DNA]</scope>
    <source>
        <strain evidence="3">cv. G1812</strain>
    </source>
</reference>
<organism evidence="3 4">
    <name type="scientific">Triticum urartu</name>
    <name type="common">Red wild einkorn</name>
    <name type="synonym">Crithodium urartu</name>
    <dbReference type="NCBI Taxonomy" id="4572"/>
    <lineage>
        <taxon>Eukaryota</taxon>
        <taxon>Viridiplantae</taxon>
        <taxon>Streptophyta</taxon>
        <taxon>Embryophyta</taxon>
        <taxon>Tracheophyta</taxon>
        <taxon>Spermatophyta</taxon>
        <taxon>Magnoliopsida</taxon>
        <taxon>Liliopsida</taxon>
        <taxon>Poales</taxon>
        <taxon>Poaceae</taxon>
        <taxon>BOP clade</taxon>
        <taxon>Pooideae</taxon>
        <taxon>Triticodae</taxon>
        <taxon>Triticeae</taxon>
        <taxon>Triticinae</taxon>
        <taxon>Triticum</taxon>
    </lineage>
</organism>
<feature type="region of interest" description="Disordered" evidence="1">
    <location>
        <begin position="48"/>
        <end position="109"/>
    </location>
</feature>
<keyword evidence="4" id="KW-1185">Reference proteome</keyword>
<dbReference type="AlphaFoldDB" id="A0A8R7PT36"/>
<feature type="signal peptide" evidence="2">
    <location>
        <begin position="1"/>
        <end position="24"/>
    </location>
</feature>
<evidence type="ECO:0000313" key="4">
    <source>
        <dbReference type="Proteomes" id="UP000015106"/>
    </source>
</evidence>
<dbReference type="EnsemblPlants" id="TuG1812G0300003164.01.T02">
    <property type="protein sequence ID" value="TuG1812G0300003164.01.T02"/>
    <property type="gene ID" value="TuG1812G0300003164.01"/>
</dbReference>
<dbReference type="EnsemblPlants" id="TuG1812G0300003164.01.T01">
    <property type="protein sequence ID" value="TuG1812G0300003164.01.T01"/>
    <property type="gene ID" value="TuG1812G0300003164.01"/>
</dbReference>
<dbReference type="Gramene" id="TuG1812G0300003164.01.T01">
    <property type="protein sequence ID" value="TuG1812G0300003164.01.T01"/>
    <property type="gene ID" value="TuG1812G0300003164.01"/>
</dbReference>
<evidence type="ECO:0000256" key="2">
    <source>
        <dbReference type="SAM" id="SignalP"/>
    </source>
</evidence>
<proteinExistence type="predicted"/>
<keyword evidence="2" id="KW-0732">Signal</keyword>
<accession>A0A8R7PT36</accession>
<feature type="compositionally biased region" description="Basic residues" evidence="1">
    <location>
        <begin position="70"/>
        <end position="83"/>
    </location>
</feature>
<evidence type="ECO:0000256" key="1">
    <source>
        <dbReference type="SAM" id="MobiDB-lite"/>
    </source>
</evidence>
<sequence>RIRSNLRGPTFLLLLPCASFLIAASRPDLWSSLALLQAVADLRCRTPWPSSKAPSNFPDQIDDDDERICPPRRGRKQGGRRRLQWAPTKPASAARRMSPPRMDTGQRELQPLPIPMRTRSDTRGDDGDDADARVTHTVMLGITPMSGCSSCATAAHPDCIHTCVVQPHEFFQDDLTK</sequence>
<dbReference type="EnsemblPlants" id="TuG1812G0300003164.01.T03">
    <property type="protein sequence ID" value="TuG1812G0300003164.01.T03"/>
    <property type="gene ID" value="TuG1812G0300003164.01"/>
</dbReference>
<name>A0A8R7PT36_TRIUA</name>
<reference evidence="4" key="1">
    <citation type="journal article" date="2013" name="Nature">
        <title>Draft genome of the wheat A-genome progenitor Triticum urartu.</title>
        <authorList>
            <person name="Ling H.Q."/>
            <person name="Zhao S."/>
            <person name="Liu D."/>
            <person name="Wang J."/>
            <person name="Sun H."/>
            <person name="Zhang C."/>
            <person name="Fan H."/>
            <person name="Li D."/>
            <person name="Dong L."/>
            <person name="Tao Y."/>
            <person name="Gao C."/>
            <person name="Wu H."/>
            <person name="Li Y."/>
            <person name="Cui Y."/>
            <person name="Guo X."/>
            <person name="Zheng S."/>
            <person name="Wang B."/>
            <person name="Yu K."/>
            <person name="Liang Q."/>
            <person name="Yang W."/>
            <person name="Lou X."/>
            <person name="Chen J."/>
            <person name="Feng M."/>
            <person name="Jian J."/>
            <person name="Zhang X."/>
            <person name="Luo G."/>
            <person name="Jiang Y."/>
            <person name="Liu J."/>
            <person name="Wang Z."/>
            <person name="Sha Y."/>
            <person name="Zhang B."/>
            <person name="Wu H."/>
            <person name="Tang D."/>
            <person name="Shen Q."/>
            <person name="Xue P."/>
            <person name="Zou S."/>
            <person name="Wang X."/>
            <person name="Liu X."/>
            <person name="Wang F."/>
            <person name="Yang Y."/>
            <person name="An X."/>
            <person name="Dong Z."/>
            <person name="Zhang K."/>
            <person name="Zhang X."/>
            <person name="Luo M.C."/>
            <person name="Dvorak J."/>
            <person name="Tong Y."/>
            <person name="Wang J."/>
            <person name="Yang H."/>
            <person name="Li Z."/>
            <person name="Wang D."/>
            <person name="Zhang A."/>
            <person name="Wang J."/>
        </authorList>
    </citation>
    <scope>NUCLEOTIDE SEQUENCE</scope>
    <source>
        <strain evidence="4">cv. G1812</strain>
    </source>
</reference>
<dbReference type="Gramene" id="TuG1812G0300003164.01.T04">
    <property type="protein sequence ID" value="TuG1812G0300003164.01.T04"/>
    <property type="gene ID" value="TuG1812G0300003164.01"/>
</dbReference>
<protein>
    <submittedName>
        <fullName evidence="3">Uncharacterized protein</fullName>
    </submittedName>
</protein>